<name>A0A094SA71_9ZZZZ</name>
<proteinExistence type="predicted"/>
<sequence length="114" mass="12479">MKIAFHVAFGIHLLSILGVLVLLILSWKKTPRALNPGVLHSAATALIAGIVMVGTWSAAHENEINHMKIGTKFLVVLAILVVGYNSLKKKVFTDRTFTVMLGLTVTNILLAYLW</sequence>
<feature type="transmembrane region" description="Helical" evidence="1">
    <location>
        <begin position="37"/>
        <end position="57"/>
    </location>
</feature>
<feature type="transmembrane region" description="Helical" evidence="1">
    <location>
        <begin position="69"/>
        <end position="87"/>
    </location>
</feature>
<dbReference type="AlphaFoldDB" id="A0A094SA71"/>
<evidence type="ECO:0008006" key="3">
    <source>
        <dbReference type="Google" id="ProtNLM"/>
    </source>
</evidence>
<keyword evidence="1" id="KW-0472">Membrane</keyword>
<feature type="transmembrane region" description="Helical" evidence="1">
    <location>
        <begin position="6"/>
        <end position="25"/>
    </location>
</feature>
<organism evidence="2">
    <name type="scientific">freshwater metagenome</name>
    <dbReference type="NCBI Taxonomy" id="449393"/>
    <lineage>
        <taxon>unclassified sequences</taxon>
        <taxon>metagenomes</taxon>
        <taxon>ecological metagenomes</taxon>
    </lineage>
</organism>
<gene>
    <name evidence="2" type="ORF">GM50_18620</name>
</gene>
<keyword evidence="1" id="KW-0812">Transmembrane</keyword>
<comment type="caution">
    <text evidence="2">The sequence shown here is derived from an EMBL/GenBank/DDBJ whole genome shotgun (WGS) entry which is preliminary data.</text>
</comment>
<feature type="transmembrane region" description="Helical" evidence="1">
    <location>
        <begin position="96"/>
        <end position="113"/>
    </location>
</feature>
<protein>
    <recommendedName>
        <fullName evidence="3">Integral membrane protein</fullName>
    </recommendedName>
</protein>
<accession>A0A094SA71</accession>
<reference evidence="2" key="1">
    <citation type="submission" date="2014-05" db="EMBL/GenBank/DDBJ databases">
        <title>Key roles for freshwater Actinobacteria revealed by deep metagenomic sequencing.</title>
        <authorList>
            <person name="Ghai R."/>
            <person name="Mizuno C.M."/>
            <person name="Picazo A."/>
            <person name="Camacho A."/>
            <person name="Rodriguez-Valera F."/>
        </authorList>
    </citation>
    <scope>NUCLEOTIDE SEQUENCE</scope>
</reference>
<dbReference type="EMBL" id="JNSK01000113">
    <property type="protein sequence ID" value="KGA14908.1"/>
    <property type="molecule type" value="Genomic_DNA"/>
</dbReference>
<keyword evidence="1" id="KW-1133">Transmembrane helix</keyword>
<evidence type="ECO:0000313" key="2">
    <source>
        <dbReference type="EMBL" id="KGA14908.1"/>
    </source>
</evidence>
<evidence type="ECO:0000256" key="1">
    <source>
        <dbReference type="SAM" id="Phobius"/>
    </source>
</evidence>